<evidence type="ECO:0000313" key="1">
    <source>
        <dbReference type="EMBL" id="QHU19238.1"/>
    </source>
</evidence>
<proteinExistence type="predicted"/>
<protein>
    <submittedName>
        <fullName evidence="1">Uncharacterized protein</fullName>
    </submittedName>
</protein>
<organism evidence="1">
    <name type="scientific">viral metagenome</name>
    <dbReference type="NCBI Taxonomy" id="1070528"/>
    <lineage>
        <taxon>unclassified sequences</taxon>
        <taxon>metagenomes</taxon>
        <taxon>organismal metagenomes</taxon>
    </lineage>
</organism>
<accession>A0A6C0KSC8</accession>
<dbReference type="AlphaFoldDB" id="A0A6C0KSC8"/>
<name>A0A6C0KSC8_9ZZZZ</name>
<reference evidence="1" key="1">
    <citation type="journal article" date="2020" name="Nature">
        <title>Giant virus diversity and host interactions through global metagenomics.</title>
        <authorList>
            <person name="Schulz F."/>
            <person name="Roux S."/>
            <person name="Paez-Espino D."/>
            <person name="Jungbluth S."/>
            <person name="Walsh D.A."/>
            <person name="Denef V.J."/>
            <person name="McMahon K.D."/>
            <person name="Konstantinidis K.T."/>
            <person name="Eloe-Fadrosh E.A."/>
            <person name="Kyrpides N.C."/>
            <person name="Woyke T."/>
        </authorList>
    </citation>
    <scope>NUCLEOTIDE SEQUENCE</scope>
    <source>
        <strain evidence="1">GVMAG-S-3300013014-104</strain>
    </source>
</reference>
<dbReference type="EMBL" id="MN740946">
    <property type="protein sequence ID" value="QHU19238.1"/>
    <property type="molecule type" value="Genomic_DNA"/>
</dbReference>
<sequence length="296" mass="34248">MNFTNEKLKKIVNVYQLDYINGKSHGFGDFLRGSFCFMQLAKLIGIEFDIDLANHPMSKYIENCRHTPGIDYSNIEKINDLNNDPNSFISYETKGQNIDKNFLNKMIDLLNSKDCEVFGFFSHAFPFYNKYSDEGKYLINSKLQPNEFMQNYINNTLSKIGLSKKGYGVIHIRAGDKYLVNNNEMNIDFIKKVKKILNSIKVPGRRYLILSDSNILKNQLKSIPNFYVYIRNIDHLGGELMKCHESNGVMNTMLDYYLMSYSNAIISLSVYGHVSGFSKYCSVLNDIPFNFIKIYE</sequence>
<dbReference type="Gene3D" id="3.40.50.11350">
    <property type="match status" value="1"/>
</dbReference>